<reference evidence="1 2" key="1">
    <citation type="submission" date="2017-01" db="EMBL/GenBank/DDBJ databases">
        <title>Genome sequence of Rhodoferax antarcticus ANT.BR, a psychrophilic purple nonsulfur bacterium from an Antarctic microbial mat.</title>
        <authorList>
            <person name="Baker J."/>
            <person name="Riester C."/>
            <person name="Skinner B."/>
            <person name="Newell A."/>
            <person name="Swingley W."/>
            <person name="Madigan M."/>
            <person name="Jung D."/>
            <person name="Asao M."/>
            <person name="Chen M."/>
            <person name="Loughlin P."/>
            <person name="Pan H."/>
            <person name="Lin S."/>
            <person name="Li N."/>
            <person name="Shaw J."/>
            <person name="Prado M."/>
            <person name="Sherman C."/>
            <person name="Li X."/>
            <person name="Tang J."/>
            <person name="Blankenship R."/>
            <person name="Zhao T."/>
            <person name="Touchman J."/>
            <person name="Sattley M."/>
        </authorList>
    </citation>
    <scope>NUCLEOTIDE SEQUENCE [LARGE SCALE GENOMIC DNA]</scope>
    <source>
        <strain evidence="1 2">ANT.BR</strain>
    </source>
</reference>
<evidence type="ECO:0000313" key="2">
    <source>
        <dbReference type="Proteomes" id="UP000185911"/>
    </source>
</evidence>
<sequence>MEPAEPEVEEAWNREIKRRVEAHMRGESDTFSLEDVLAEARRIAP</sequence>
<gene>
    <name evidence="1" type="ORF">BLL52_1547</name>
</gene>
<dbReference type="InterPro" id="IPR013406">
    <property type="entry name" value="CHP02574_addiction_mod"/>
</dbReference>
<protein>
    <recommendedName>
        <fullName evidence="3">Addiction module protein</fullName>
    </recommendedName>
</protein>
<dbReference type="Proteomes" id="UP000185911">
    <property type="component" value="Unassembled WGS sequence"/>
</dbReference>
<accession>A0A1Q8YGG4</accession>
<dbReference type="STRING" id="81479.RA876_02155"/>
<evidence type="ECO:0008006" key="3">
    <source>
        <dbReference type="Google" id="ProtNLM"/>
    </source>
</evidence>
<organism evidence="1 2">
    <name type="scientific">Rhodoferax antarcticus ANT.BR</name>
    <dbReference type="NCBI Taxonomy" id="1111071"/>
    <lineage>
        <taxon>Bacteria</taxon>
        <taxon>Pseudomonadati</taxon>
        <taxon>Pseudomonadota</taxon>
        <taxon>Betaproteobacteria</taxon>
        <taxon>Burkholderiales</taxon>
        <taxon>Comamonadaceae</taxon>
        <taxon>Rhodoferax</taxon>
    </lineage>
</organism>
<dbReference type="Pfam" id="PF09720">
    <property type="entry name" value="Unstab_antitox"/>
    <property type="match status" value="1"/>
</dbReference>
<proteinExistence type="predicted"/>
<evidence type="ECO:0000313" key="1">
    <source>
        <dbReference type="EMBL" id="OLP07151.1"/>
    </source>
</evidence>
<comment type="caution">
    <text evidence="1">The sequence shown here is derived from an EMBL/GenBank/DDBJ whole genome shotgun (WGS) entry which is preliminary data.</text>
</comment>
<dbReference type="AlphaFoldDB" id="A0A1Q8YGG4"/>
<keyword evidence="2" id="KW-1185">Reference proteome</keyword>
<dbReference type="EMBL" id="MSYM01000010">
    <property type="protein sequence ID" value="OLP07151.1"/>
    <property type="molecule type" value="Genomic_DNA"/>
</dbReference>
<name>A0A1Q8YGG4_9BURK</name>